<dbReference type="Gene3D" id="3.90.320.10">
    <property type="match status" value="1"/>
</dbReference>
<organism evidence="1 2">
    <name type="scientific">Mytilus galloprovincialis</name>
    <name type="common">Mediterranean mussel</name>
    <dbReference type="NCBI Taxonomy" id="29158"/>
    <lineage>
        <taxon>Eukaryota</taxon>
        <taxon>Metazoa</taxon>
        <taxon>Spiralia</taxon>
        <taxon>Lophotrochozoa</taxon>
        <taxon>Mollusca</taxon>
        <taxon>Bivalvia</taxon>
        <taxon>Autobranchia</taxon>
        <taxon>Pteriomorphia</taxon>
        <taxon>Mytilida</taxon>
        <taxon>Mytiloidea</taxon>
        <taxon>Mytilidae</taxon>
        <taxon>Mytilinae</taxon>
        <taxon>Mytilus</taxon>
    </lineage>
</organism>
<dbReference type="AlphaFoldDB" id="A0A8B6H788"/>
<dbReference type="Proteomes" id="UP000596742">
    <property type="component" value="Unassembled WGS sequence"/>
</dbReference>
<proteinExistence type="predicted"/>
<protein>
    <submittedName>
        <fullName evidence="1">Uncharacterized protein</fullName>
    </submittedName>
</protein>
<sequence length="164" mass="18907">MIPKTESQSESIEWKASRWFRITATTAKKANTLGNLLKSPPTDASLRKFQAYISSTVWNLSSFMYTSPDMLYGIENGDKARDDYYQLMATKGPDFKVEKTGFWCLPSLWEESKNIGVAMIREEDEVYEDAQEYVQHGEGVPRDMEYELVEENGNETCSKERLFI</sequence>
<gene>
    <name evidence="1" type="ORF">MGAL_10B051442</name>
</gene>
<dbReference type="InterPro" id="IPR011335">
    <property type="entry name" value="Restrct_endonuc-II-like"/>
</dbReference>
<dbReference type="SUPFAM" id="SSF52980">
    <property type="entry name" value="Restriction endonuclease-like"/>
    <property type="match status" value="1"/>
</dbReference>
<accession>A0A8B6H788</accession>
<dbReference type="OrthoDB" id="6134732at2759"/>
<keyword evidence="2" id="KW-1185">Reference proteome</keyword>
<dbReference type="InterPro" id="IPR011604">
    <property type="entry name" value="PDDEXK-like_dom_sf"/>
</dbReference>
<name>A0A8B6H788_MYTGA</name>
<reference evidence="1" key="1">
    <citation type="submission" date="2018-11" db="EMBL/GenBank/DDBJ databases">
        <authorList>
            <person name="Alioto T."/>
            <person name="Alioto T."/>
        </authorList>
    </citation>
    <scope>NUCLEOTIDE SEQUENCE</scope>
</reference>
<evidence type="ECO:0000313" key="1">
    <source>
        <dbReference type="EMBL" id="VDI75577.1"/>
    </source>
</evidence>
<dbReference type="GO" id="GO:0006281">
    <property type="term" value="P:DNA repair"/>
    <property type="evidence" value="ECO:0007669"/>
    <property type="project" value="UniProtKB-ARBA"/>
</dbReference>
<dbReference type="EMBL" id="UYJE01009671">
    <property type="protein sequence ID" value="VDI75577.1"/>
    <property type="molecule type" value="Genomic_DNA"/>
</dbReference>
<comment type="caution">
    <text evidence="1">The sequence shown here is derived from an EMBL/GenBank/DDBJ whole genome shotgun (WGS) entry which is preliminary data.</text>
</comment>
<evidence type="ECO:0000313" key="2">
    <source>
        <dbReference type="Proteomes" id="UP000596742"/>
    </source>
</evidence>